<reference evidence="3" key="1">
    <citation type="submission" date="2021-11" db="EMBL/GenBank/DDBJ databases">
        <title>Cultivation dependent microbiological survey of springs from the worlds oldest radium mine currently devoted to the extraction of radon-saturated water.</title>
        <authorList>
            <person name="Kapinusova G."/>
            <person name="Smrhova T."/>
            <person name="Strejcek M."/>
            <person name="Suman J."/>
            <person name="Jani K."/>
            <person name="Pajer P."/>
            <person name="Uhlik O."/>
        </authorList>
    </citation>
    <scope>NUCLEOTIDE SEQUENCE [LARGE SCALE GENOMIC DNA]</scope>
    <source>
        <strain evidence="3">J379</strain>
    </source>
</reference>
<dbReference type="SMART" id="SM00849">
    <property type="entry name" value="Lactamase_B"/>
    <property type="match status" value="1"/>
</dbReference>
<dbReference type="InterPro" id="IPR001279">
    <property type="entry name" value="Metallo-B-lactamas"/>
</dbReference>
<sequence>MFDAGARTMVPAVRAASARLGGLTRIVLGHGHTDHRGSAPALGVPVFCHADEVVDAEGSGGWRYWDDKLRDVPAPHRWIHRVLHKVAWDGGPVEIAGTLAEGDEVAGFRVVHLPGHAPGQIALFRPSDRLALTTDAFYTLNFWGRDCPPYVPLDGYNLDTAQARASLHKLAALEPAAAWPGHAEPITGDVAGQLHAAADAPA</sequence>
<dbReference type="PANTHER" id="PTHR42951">
    <property type="entry name" value="METALLO-BETA-LACTAMASE DOMAIN-CONTAINING"/>
    <property type="match status" value="1"/>
</dbReference>
<dbReference type="SUPFAM" id="SSF56281">
    <property type="entry name" value="Metallo-hydrolase/oxidoreductase"/>
    <property type="match status" value="1"/>
</dbReference>
<accession>A0ABY5PLV6</accession>
<dbReference type="EMBL" id="CP088295">
    <property type="protein sequence ID" value="UUY05302.1"/>
    <property type="molecule type" value="Genomic_DNA"/>
</dbReference>
<dbReference type="Proteomes" id="UP001058860">
    <property type="component" value="Chromosome"/>
</dbReference>
<proteinExistence type="predicted"/>
<dbReference type="InterPro" id="IPR036866">
    <property type="entry name" value="RibonucZ/Hydroxyglut_hydro"/>
</dbReference>
<name>A0ABY5PLV6_9ACTN</name>
<organism evidence="2 3">
    <name type="scientific">Svornostia abyssi</name>
    <dbReference type="NCBI Taxonomy" id="2898438"/>
    <lineage>
        <taxon>Bacteria</taxon>
        <taxon>Bacillati</taxon>
        <taxon>Actinomycetota</taxon>
        <taxon>Thermoleophilia</taxon>
        <taxon>Solirubrobacterales</taxon>
        <taxon>Baekduiaceae</taxon>
        <taxon>Svornostia</taxon>
    </lineage>
</organism>
<gene>
    <name evidence="2" type="ORF">LRS13_07210</name>
</gene>
<dbReference type="Pfam" id="PF00753">
    <property type="entry name" value="Lactamase_B"/>
    <property type="match status" value="1"/>
</dbReference>
<evidence type="ECO:0000259" key="1">
    <source>
        <dbReference type="SMART" id="SM00849"/>
    </source>
</evidence>
<dbReference type="PANTHER" id="PTHR42951:SF17">
    <property type="entry name" value="METALLO-BETA-LACTAMASE DOMAIN-CONTAINING PROTEIN"/>
    <property type="match status" value="1"/>
</dbReference>
<keyword evidence="3" id="KW-1185">Reference proteome</keyword>
<dbReference type="Gene3D" id="3.60.15.10">
    <property type="entry name" value="Ribonuclease Z/Hydroxyacylglutathione hydrolase-like"/>
    <property type="match status" value="1"/>
</dbReference>
<evidence type="ECO:0000313" key="2">
    <source>
        <dbReference type="EMBL" id="UUY05302.1"/>
    </source>
</evidence>
<dbReference type="InterPro" id="IPR050855">
    <property type="entry name" value="NDM-1-like"/>
</dbReference>
<protein>
    <submittedName>
        <fullName evidence="2">MBL fold metallo-hydrolase</fullName>
    </submittedName>
</protein>
<evidence type="ECO:0000313" key="3">
    <source>
        <dbReference type="Proteomes" id="UP001058860"/>
    </source>
</evidence>
<feature type="domain" description="Metallo-beta-lactamase" evidence="1">
    <location>
        <begin position="9"/>
        <end position="182"/>
    </location>
</feature>
<dbReference type="RefSeq" id="WP_353865762.1">
    <property type="nucleotide sequence ID" value="NZ_CP088295.1"/>
</dbReference>